<dbReference type="GO" id="GO:0004575">
    <property type="term" value="F:sucrose alpha-glucosidase activity"/>
    <property type="evidence" value="ECO:0007669"/>
    <property type="project" value="TreeGrafter"/>
</dbReference>
<proteinExistence type="inferred from homology"/>
<dbReference type="PANTHER" id="PTHR31916:SF28">
    <property type="entry name" value="NEUTRAL_ALKALINE INVERTASE 3, CHLOROPLASTIC"/>
    <property type="match status" value="1"/>
</dbReference>
<evidence type="ECO:0000256" key="6">
    <source>
        <dbReference type="ARBA" id="ARBA00023295"/>
    </source>
</evidence>
<dbReference type="RefSeq" id="WP_134081657.1">
    <property type="nucleotide sequence ID" value="NZ_SOQX01000002.1"/>
</dbReference>
<dbReference type="EC" id="3.2.1.26" evidence="3"/>
<keyword evidence="4" id="KW-0378">Hydrolase</keyword>
<dbReference type="InterPro" id="IPR024746">
    <property type="entry name" value="Glyco_hydro_100"/>
</dbReference>
<sequence>MSRQQPRNQSQEQGYQKACELLHQCRTRVGFLASPSNNDNYRRIWSRDGVILSLAALLTDEPELVESARETLETLARHQGPHGEIPSNVDPAANRISYGGTTGRVDASLWFVIGCGEYWKATGDRPFIEKMVPVLEKIRFLLGAWEFNNRGLLYVPQAGDWADEYLHSGYVLYDQLLYLQALRTLRTVHQDLQKTVDHALQDRLARLKHLIQANYWLHDGDGIPDDVYHEILYKKGREAAPGCAGRYWMPFFSPTGYGYRFDSFANILVSLLDVADPAQSEAVDQFIEDITPQELALLPAFHPVIHPPDRDWKELQMTFSYTFKNKPYEYHNGGLWSMLTGFYVADLARRDKQPLAEKYLHGINQANALVCDGQKWCFPEFVHGKKLIAGGTHRQGWSAAAAIIGSQALQGKNLFRIDHD</sequence>
<organism evidence="7 8">
    <name type="scientific">Thiohalophilus thiocyanatoxydans</name>
    <dbReference type="NCBI Taxonomy" id="381308"/>
    <lineage>
        <taxon>Bacteria</taxon>
        <taxon>Pseudomonadati</taxon>
        <taxon>Pseudomonadota</taxon>
        <taxon>Gammaproteobacteria</taxon>
        <taxon>Thiohalomonadales</taxon>
        <taxon>Thiohalophilaceae</taxon>
        <taxon>Thiohalophilus</taxon>
    </lineage>
</organism>
<dbReference type="SUPFAM" id="SSF48208">
    <property type="entry name" value="Six-hairpin glycosidases"/>
    <property type="match status" value="1"/>
</dbReference>
<evidence type="ECO:0000256" key="2">
    <source>
        <dbReference type="ARBA" id="ARBA00007671"/>
    </source>
</evidence>
<evidence type="ECO:0000313" key="8">
    <source>
        <dbReference type="Proteomes" id="UP000294914"/>
    </source>
</evidence>
<dbReference type="Proteomes" id="UP000294914">
    <property type="component" value="Unassembled WGS sequence"/>
</dbReference>
<dbReference type="InterPro" id="IPR008928">
    <property type="entry name" value="6-hairpin_glycosidase_sf"/>
</dbReference>
<evidence type="ECO:0000256" key="5">
    <source>
        <dbReference type="ARBA" id="ARBA00023277"/>
    </source>
</evidence>
<gene>
    <name evidence="7" type="ORF">EDC23_0944</name>
</gene>
<evidence type="ECO:0000313" key="7">
    <source>
        <dbReference type="EMBL" id="TDY02569.1"/>
    </source>
</evidence>
<protein>
    <recommendedName>
        <fullName evidence="3">beta-fructofuranosidase</fullName>
        <ecNumber evidence="3">3.2.1.26</ecNumber>
    </recommendedName>
</protein>
<keyword evidence="8" id="KW-1185">Reference proteome</keyword>
<comment type="caution">
    <text evidence="7">The sequence shown here is derived from an EMBL/GenBank/DDBJ whole genome shotgun (WGS) entry which is preliminary data.</text>
</comment>
<dbReference type="EMBL" id="SOQX01000002">
    <property type="protein sequence ID" value="TDY02569.1"/>
    <property type="molecule type" value="Genomic_DNA"/>
</dbReference>
<comment type="catalytic activity">
    <reaction evidence="1">
        <text>Hydrolysis of terminal non-reducing beta-D-fructofuranoside residues in beta-D-fructofuranosides.</text>
        <dbReference type="EC" id="3.2.1.26"/>
    </reaction>
</comment>
<reference evidence="7 8" key="1">
    <citation type="submission" date="2019-03" db="EMBL/GenBank/DDBJ databases">
        <title>Genomic Encyclopedia of Type Strains, Phase IV (KMG-IV): sequencing the most valuable type-strain genomes for metagenomic binning, comparative biology and taxonomic classification.</title>
        <authorList>
            <person name="Goeker M."/>
        </authorList>
    </citation>
    <scope>NUCLEOTIDE SEQUENCE [LARGE SCALE GENOMIC DNA]</scope>
    <source>
        <strain evidence="7 8">DSM 16326</strain>
    </source>
</reference>
<keyword evidence="5" id="KW-0119">Carbohydrate metabolism</keyword>
<dbReference type="GO" id="GO:0005987">
    <property type="term" value="P:sucrose catabolic process"/>
    <property type="evidence" value="ECO:0007669"/>
    <property type="project" value="TreeGrafter"/>
</dbReference>
<evidence type="ECO:0000256" key="3">
    <source>
        <dbReference type="ARBA" id="ARBA00012758"/>
    </source>
</evidence>
<dbReference type="PANTHER" id="PTHR31916">
    <property type="match status" value="1"/>
</dbReference>
<evidence type="ECO:0000256" key="1">
    <source>
        <dbReference type="ARBA" id="ARBA00000094"/>
    </source>
</evidence>
<accession>A0A4R8IXP8</accession>
<dbReference type="Pfam" id="PF12899">
    <property type="entry name" value="Glyco_hydro_100"/>
    <property type="match status" value="2"/>
</dbReference>
<dbReference type="OrthoDB" id="9763537at2"/>
<keyword evidence="6" id="KW-0326">Glycosidase</keyword>
<dbReference type="InterPro" id="IPR012341">
    <property type="entry name" value="6hp_glycosidase-like_sf"/>
</dbReference>
<evidence type="ECO:0000256" key="4">
    <source>
        <dbReference type="ARBA" id="ARBA00022801"/>
    </source>
</evidence>
<dbReference type="AlphaFoldDB" id="A0A4R8IXP8"/>
<dbReference type="GO" id="GO:0033926">
    <property type="term" value="F:endo-alpha-N-acetylgalactosaminidase activity"/>
    <property type="evidence" value="ECO:0007669"/>
    <property type="project" value="InterPro"/>
</dbReference>
<comment type="similarity">
    <text evidence="2">Belongs to the glycosyl hydrolase 100 family.</text>
</comment>
<name>A0A4R8IXP8_9GAMM</name>
<dbReference type="Gene3D" id="1.50.10.10">
    <property type="match status" value="1"/>
</dbReference>